<feature type="transmembrane region" description="Helical" evidence="6">
    <location>
        <begin position="247"/>
        <end position="271"/>
    </location>
</feature>
<dbReference type="KEGG" id="plon:Pla110_30490"/>
<feature type="transmembrane region" description="Helical" evidence="6">
    <location>
        <begin position="277"/>
        <end position="296"/>
    </location>
</feature>
<dbReference type="RefSeq" id="WP_144996544.1">
    <property type="nucleotide sequence ID" value="NZ_CP036281.1"/>
</dbReference>
<dbReference type="GO" id="GO:0005886">
    <property type="term" value="C:plasma membrane"/>
    <property type="evidence" value="ECO:0007669"/>
    <property type="project" value="UniProtKB-SubCell"/>
</dbReference>
<evidence type="ECO:0008006" key="9">
    <source>
        <dbReference type="Google" id="ProtNLM"/>
    </source>
</evidence>
<feature type="transmembrane region" description="Helical" evidence="6">
    <location>
        <begin position="72"/>
        <end position="93"/>
    </location>
</feature>
<dbReference type="OrthoDB" id="256428at2"/>
<keyword evidence="8" id="KW-1185">Reference proteome</keyword>
<sequence length="463" mass="51144">MEPVNTTDPVLVSPAPDRSWRRYAPTQLRQMVANQDTLKSLMSLFDQGLVSGTNFLTMVIIGRSCLAEELGVFHLLMTVILMSFLFQDALTSAPYRIYLRKKTQPEQETYSGSLFVHQLFVCGIVMAVLVGIYFASLSGILLPSIQSPLLPLFLLAPFILAREFLRRVSFAHLQFEIAILIDVLVTGFQLVALGTLAYLDLLTIPLAYTVIGCACLVSVIVWFVMNPVKRTYKRERFLKDWQENWSFARWSVGSLMVANMPGVLLLPWMLALKEGEQSIGILAACFTIIGVANVFLNGVENLLGPRSAHALHEGGKTELRNVIYRATVLMGVSMSIFTLALMFGGQWIALTLYGRDYAEFGDLMGWIIFALSLHVLAGAIGMSPGNGLWALERPNENFFASFMVMVVTFAVSIFLVYIVELGPLGIAIGTACGTTSGTIMRWVYFVRAYAEAPSSIESPVLAT</sequence>
<evidence type="ECO:0000256" key="3">
    <source>
        <dbReference type="ARBA" id="ARBA00022692"/>
    </source>
</evidence>
<comment type="subcellular location">
    <subcellularLocation>
        <location evidence="1">Cell membrane</location>
        <topology evidence="1">Multi-pass membrane protein</topology>
    </subcellularLocation>
</comment>
<evidence type="ECO:0000256" key="5">
    <source>
        <dbReference type="ARBA" id="ARBA00023136"/>
    </source>
</evidence>
<feature type="transmembrane region" description="Helical" evidence="6">
    <location>
        <begin position="322"/>
        <end position="343"/>
    </location>
</feature>
<dbReference type="PANTHER" id="PTHR30250:SF11">
    <property type="entry name" value="O-ANTIGEN TRANSPORTER-RELATED"/>
    <property type="match status" value="1"/>
</dbReference>
<gene>
    <name evidence="7" type="ORF">Pla110_30490</name>
</gene>
<dbReference type="Proteomes" id="UP000317178">
    <property type="component" value="Chromosome"/>
</dbReference>
<feature type="transmembrane region" description="Helical" evidence="6">
    <location>
        <begin position="148"/>
        <end position="165"/>
    </location>
</feature>
<dbReference type="PANTHER" id="PTHR30250">
    <property type="entry name" value="PST FAMILY PREDICTED COLANIC ACID TRANSPORTER"/>
    <property type="match status" value="1"/>
</dbReference>
<keyword evidence="4 6" id="KW-1133">Transmembrane helix</keyword>
<reference evidence="7 8" key="1">
    <citation type="submission" date="2019-02" db="EMBL/GenBank/DDBJ databases">
        <title>Deep-cultivation of Planctomycetes and their phenomic and genomic characterization uncovers novel biology.</title>
        <authorList>
            <person name="Wiegand S."/>
            <person name="Jogler M."/>
            <person name="Boedeker C."/>
            <person name="Pinto D."/>
            <person name="Vollmers J."/>
            <person name="Rivas-Marin E."/>
            <person name="Kohn T."/>
            <person name="Peeters S.H."/>
            <person name="Heuer A."/>
            <person name="Rast P."/>
            <person name="Oberbeckmann S."/>
            <person name="Bunk B."/>
            <person name="Jeske O."/>
            <person name="Meyerdierks A."/>
            <person name="Storesund J.E."/>
            <person name="Kallscheuer N."/>
            <person name="Luecker S."/>
            <person name="Lage O.M."/>
            <person name="Pohl T."/>
            <person name="Merkel B.J."/>
            <person name="Hornburger P."/>
            <person name="Mueller R.-W."/>
            <person name="Bruemmer F."/>
            <person name="Labrenz M."/>
            <person name="Spormann A.M."/>
            <person name="Op den Camp H."/>
            <person name="Overmann J."/>
            <person name="Amann R."/>
            <person name="Jetten M.S.M."/>
            <person name="Mascher T."/>
            <person name="Medema M.H."/>
            <person name="Devos D.P."/>
            <person name="Kaster A.-K."/>
            <person name="Ovreas L."/>
            <person name="Rohde M."/>
            <person name="Galperin M.Y."/>
            <person name="Jogler C."/>
        </authorList>
    </citation>
    <scope>NUCLEOTIDE SEQUENCE [LARGE SCALE GENOMIC DNA]</scope>
    <source>
        <strain evidence="7 8">Pla110</strain>
    </source>
</reference>
<evidence type="ECO:0000313" key="7">
    <source>
        <dbReference type="EMBL" id="QDU81308.1"/>
    </source>
</evidence>
<dbReference type="AlphaFoldDB" id="A0A518CQ25"/>
<dbReference type="EMBL" id="CP036281">
    <property type="protein sequence ID" value="QDU81308.1"/>
    <property type="molecule type" value="Genomic_DNA"/>
</dbReference>
<organism evidence="7 8">
    <name type="scientific">Polystyrenella longa</name>
    <dbReference type="NCBI Taxonomy" id="2528007"/>
    <lineage>
        <taxon>Bacteria</taxon>
        <taxon>Pseudomonadati</taxon>
        <taxon>Planctomycetota</taxon>
        <taxon>Planctomycetia</taxon>
        <taxon>Planctomycetales</taxon>
        <taxon>Planctomycetaceae</taxon>
        <taxon>Polystyrenella</taxon>
    </lineage>
</organism>
<evidence type="ECO:0000256" key="6">
    <source>
        <dbReference type="SAM" id="Phobius"/>
    </source>
</evidence>
<proteinExistence type="predicted"/>
<protein>
    <recommendedName>
        <fullName evidence="9">MurJ-like flippase</fullName>
    </recommendedName>
</protein>
<dbReference type="InterPro" id="IPR050833">
    <property type="entry name" value="Poly_Biosynth_Transport"/>
</dbReference>
<name>A0A518CQ25_9PLAN</name>
<evidence type="ECO:0000256" key="4">
    <source>
        <dbReference type="ARBA" id="ARBA00022989"/>
    </source>
</evidence>
<evidence type="ECO:0000256" key="2">
    <source>
        <dbReference type="ARBA" id="ARBA00022475"/>
    </source>
</evidence>
<evidence type="ECO:0000313" key="8">
    <source>
        <dbReference type="Proteomes" id="UP000317178"/>
    </source>
</evidence>
<feature type="transmembrane region" description="Helical" evidence="6">
    <location>
        <begin position="424"/>
        <end position="444"/>
    </location>
</feature>
<evidence type="ECO:0000256" key="1">
    <source>
        <dbReference type="ARBA" id="ARBA00004651"/>
    </source>
</evidence>
<feature type="transmembrane region" description="Helical" evidence="6">
    <location>
        <begin position="205"/>
        <end position="226"/>
    </location>
</feature>
<keyword evidence="3 6" id="KW-0812">Transmembrane</keyword>
<feature type="transmembrane region" description="Helical" evidence="6">
    <location>
        <begin position="397"/>
        <end position="418"/>
    </location>
</feature>
<feature type="transmembrane region" description="Helical" evidence="6">
    <location>
        <begin position="114"/>
        <end position="136"/>
    </location>
</feature>
<feature type="transmembrane region" description="Helical" evidence="6">
    <location>
        <begin position="177"/>
        <end position="199"/>
    </location>
</feature>
<keyword evidence="2" id="KW-1003">Cell membrane</keyword>
<keyword evidence="5 6" id="KW-0472">Membrane</keyword>
<feature type="transmembrane region" description="Helical" evidence="6">
    <location>
        <begin position="363"/>
        <end position="385"/>
    </location>
</feature>
<accession>A0A518CQ25</accession>